<dbReference type="InterPro" id="IPR006212">
    <property type="entry name" value="Furin_repeat"/>
</dbReference>
<feature type="signal peptide" evidence="2">
    <location>
        <begin position="1"/>
        <end position="24"/>
    </location>
</feature>
<feature type="chain" id="PRO_5001570705" evidence="2">
    <location>
        <begin position="25"/>
        <end position="2184"/>
    </location>
</feature>
<keyword evidence="2" id="KW-0732">Signal</keyword>
<accession>A0A058Z3M9</accession>
<gene>
    <name evidence="4" type="ORF">H696_05385</name>
</gene>
<dbReference type="SUPFAM" id="SSF56112">
    <property type="entry name" value="Protein kinase-like (PK-like)"/>
    <property type="match status" value="1"/>
</dbReference>
<dbReference type="PROSITE" id="PS00108">
    <property type="entry name" value="PROTEIN_KINASE_ST"/>
    <property type="match status" value="1"/>
</dbReference>
<reference evidence="4" key="1">
    <citation type="submission" date="2013-04" db="EMBL/GenBank/DDBJ databases">
        <title>The Genome Sequence of Fonticula alba ATCC 38817.</title>
        <authorList>
            <consortium name="The Broad Institute Genomics Platform"/>
            <person name="Russ C."/>
            <person name="Cuomo C."/>
            <person name="Burger G."/>
            <person name="Gray M.W."/>
            <person name="Holland P.W.H."/>
            <person name="King N."/>
            <person name="Lang F.B.F."/>
            <person name="Roger A.J."/>
            <person name="Ruiz-Trillo I."/>
            <person name="Brown M."/>
            <person name="Walker B."/>
            <person name="Young S."/>
            <person name="Zeng Q."/>
            <person name="Gargeya S."/>
            <person name="Fitzgerald M."/>
            <person name="Haas B."/>
            <person name="Abouelleil A."/>
            <person name="Allen A.W."/>
            <person name="Alvarado L."/>
            <person name="Arachchi H.M."/>
            <person name="Berlin A.M."/>
            <person name="Chapman S.B."/>
            <person name="Gainer-Dewar J."/>
            <person name="Goldberg J."/>
            <person name="Griggs A."/>
            <person name="Gujja S."/>
            <person name="Hansen M."/>
            <person name="Howarth C."/>
            <person name="Imamovic A."/>
            <person name="Ireland A."/>
            <person name="Larimer J."/>
            <person name="McCowan C."/>
            <person name="Murphy C."/>
            <person name="Pearson M."/>
            <person name="Poon T.W."/>
            <person name="Priest M."/>
            <person name="Roberts A."/>
            <person name="Saif S."/>
            <person name="Shea T."/>
            <person name="Sisk P."/>
            <person name="Sykes S."/>
            <person name="Wortman J."/>
            <person name="Nusbaum C."/>
            <person name="Birren B."/>
        </authorList>
    </citation>
    <scope>NUCLEOTIDE SEQUENCE [LARGE SCALE GENOMIC DNA]</scope>
    <source>
        <strain evidence="4">ATCC 38817</strain>
    </source>
</reference>
<dbReference type="InterPro" id="IPR011009">
    <property type="entry name" value="Kinase-like_dom_sf"/>
</dbReference>
<dbReference type="PROSITE" id="PS50011">
    <property type="entry name" value="PROTEIN_KINASE_DOM"/>
    <property type="match status" value="1"/>
</dbReference>
<sequence>MPQVGAYGIVLLWLLALLPAGAWGASPVGPRPAGRSGPGAGAQALILDEAHLQRAPFPLFEHDAEWHFQVGEFVRDEPASLVTTSPTTRETRRYQSTAVDLASWPESRTGTRFSMDSGQITLRAPSSQSPITPGDIFPIPLATGETGLLEATHDPVGDSLLITYASAVESKLDIQGRQVRLLAIHATTATNTHVLVASDSGMLEVASIGGSSDIVPVVGSYGTAGAFAPPMRQGDPLAAIADSQGTFHVWTPNAYYTAVWEPPQWRLVSQHRDSVVQVLTTHILDSATESRIILYRDRTLELCYHTLTGACTLPVTTTLPAEVPQDGLFINAPATESRAPLGWLMYAPPGGHTLWRMAALENAQQLSWQPLRLPAGSEQVDSLRMVRVSLALGHPLTWVPAGRHMYLEPGDFRCPGASAQPDVSIQCGSSASSNWSCVPGRVLAPFTVPGLLCGGCARAWSATDPANLSSGCSPCTGQCDVCAGTGPTDDCLVCRSGFVLSVDPATGRASCASSCPDQQPALSGVCPGASGVGALDMAATLTSVLVTMPALPDPIPVAFLARTSLRVDPQSNEVQLVGPMADEPERWLAFPSAEVDLPPLLLDPADLLAGTSVSASRADFLPTRAPVAAYAESSVAATATGRQMLALLCEASSGQLMRVTFSQATAAPSELQVDRANVGLLSDCRRLERLGPDLVALMDKDHSQVHLFRMDPANGLLAHAALADTTTRPALLPLEWPAILRLGPDLSSIHPLDMLLANDPRATPRREALGGVTGSWHSTVLQPGAGRPGELVLSALVPSGGTSHRWLAQHIPQGGRLQGRTTDLPRVEYDLGSVSDPGSGKYQVLAAPVLGQAGEVATALVVLTSKEVGVAALHCPAGRIACRLRPAVFRPLARPLGSPDSLVVVELPAPMGPGGGAHAHGGSPGGLWMALALVSGLAGGGPIFRLDIDLMPPCPEGTFTPDCRACVAGCVQCTGPNPRDCVRCAAFLPSQPEACLAACPAGMAPGPDGACGCHPLCTNCHHSTDRYECLACDAGHVPGPPDPADPGGLGPDRCLACRANCHRCTAPGPDGPCDLCSVGFFLQPGSGCVATCPAGMWPDADNRVCAPCPGPCTSCSSASDCTACAAGHFLNASRMCQPCDSSCTACTDRATCTICRPGMIFLSPVPQQASLCGSTCPPGEYVGAGRCAACDGSCELCAGGPDRCRVCAAGFRWGATPGPGGTGTCVACEPGCASCTSAACLSCEAGLLLTAAGACVSACPAGSFSNGESCQPCDISCAACADGQPDQCTGCAAGLELVEVSPGVGTCVSGCSEGQYRAGAECLPCDAACATCNGPTDKDCWRCASGVLQGGDCVQACAARHVAVGDRCLPCHVSCAECMGTRSTECLPDCAPDLLALPAGQSPTRCVPACPAGYNTSMSGCRQCTEHCASCPESNDTCALCERGWLLASPDCVTECPAGSMAQGGLCATCHATCATCFGPAPEHCLSCAPGTPLMLDTSCVAACPGTHFAAGGALCLPCSPYCGRCSGPGRDQCTACPADRVLVPAGECLGACPAGQYADAGRVCRPCGPTCTACSGGPDRCTACQAPRLLHAGACVAGCPAGHFPCAPSSQCVACPPGCASCAAAPATGAPCTASCTACGPGLALSLSGACQAACPAGEYLPAGSSTCEACAPDCATCHGRADRCTACRNSAAWLMADSGLCASACPGAGFAMLPDGRACLPCQAGCEHCPAPDGAGPCTIAPTGALACPGVTACHRCMAGYLLLAGSQCVATCPANTFPAWDAPLPVCGPCHPKCAGTCTGPEQADCSGSAGGSPGRRDLALGLGLGLGLLLLLLLLALAIFLLLRLRRARRPKDVSAESDENSTVLNTIIEMSLPGAMQVDLAADFTPIDGPLGAGAQASVFAARAVGPGISTRLGCPDTVAIKQMKAAAMKPTQVALFQNEIALMWLLREHPAIVRLYGYSDQPPAIIMHRYQTDLATLLHSEVALSLGALLDIAQQWASGLEAMHANGVVHCDLKPANVFVSQQPAGSWTAALGDLGTSQNLSTDRSSALVTTAPELNAMTARYAAPEVLVAFRRRRPLEPSHLSAADIFSAAVLLWESLSRAIPWEACNFEQISAAVQAGDRPDVSTAVAPLGAQAPNLGQMAADLLARAWNQDPLARPPAATFRQVCASMAVFSSGQ</sequence>
<dbReference type="InterPro" id="IPR008271">
    <property type="entry name" value="Ser/Thr_kinase_AS"/>
</dbReference>
<keyword evidence="1" id="KW-0812">Transmembrane</keyword>
<proteinExistence type="predicted"/>
<dbReference type="Proteomes" id="UP000030693">
    <property type="component" value="Unassembled WGS sequence"/>
</dbReference>
<dbReference type="EMBL" id="KB932210">
    <property type="protein sequence ID" value="KCV68127.1"/>
    <property type="molecule type" value="Genomic_DNA"/>
</dbReference>
<dbReference type="InterPro" id="IPR000742">
    <property type="entry name" value="EGF"/>
</dbReference>
<keyword evidence="1" id="KW-1133">Transmembrane helix</keyword>
<evidence type="ECO:0000313" key="5">
    <source>
        <dbReference type="Proteomes" id="UP000030693"/>
    </source>
</evidence>
<dbReference type="OrthoDB" id="4062651at2759"/>
<dbReference type="GO" id="GO:0005524">
    <property type="term" value="F:ATP binding"/>
    <property type="evidence" value="ECO:0007669"/>
    <property type="project" value="InterPro"/>
</dbReference>
<dbReference type="GO" id="GO:0004672">
    <property type="term" value="F:protein kinase activity"/>
    <property type="evidence" value="ECO:0007669"/>
    <property type="project" value="InterPro"/>
</dbReference>
<keyword evidence="5" id="KW-1185">Reference proteome</keyword>
<dbReference type="CDD" id="cd14014">
    <property type="entry name" value="STKc_PknB_like"/>
    <property type="match status" value="1"/>
</dbReference>
<dbReference type="InterPro" id="IPR053215">
    <property type="entry name" value="TKL_Ser/Thr_kinase"/>
</dbReference>
<keyword evidence="1" id="KW-0472">Membrane</keyword>
<protein>
    <submittedName>
        <fullName evidence="4">TKL protein kinase</fullName>
    </submittedName>
</protein>
<dbReference type="SMART" id="SM00261">
    <property type="entry name" value="FU"/>
    <property type="match status" value="18"/>
</dbReference>
<evidence type="ECO:0000313" key="4">
    <source>
        <dbReference type="EMBL" id="KCV68127.1"/>
    </source>
</evidence>
<evidence type="ECO:0000259" key="3">
    <source>
        <dbReference type="PROSITE" id="PS50011"/>
    </source>
</evidence>
<evidence type="ECO:0000256" key="2">
    <source>
        <dbReference type="SAM" id="SignalP"/>
    </source>
</evidence>
<dbReference type="PANTHER" id="PTHR45756:SF1">
    <property type="entry name" value="PROTEIN KINASE DOMAIN CONTAINING PROTEIN"/>
    <property type="match status" value="1"/>
</dbReference>
<dbReference type="PANTHER" id="PTHR45756">
    <property type="entry name" value="PALMITOYLTRANSFERASE"/>
    <property type="match status" value="1"/>
</dbReference>
<dbReference type="CDD" id="cd00064">
    <property type="entry name" value="FU"/>
    <property type="match status" value="7"/>
</dbReference>
<dbReference type="eggNOG" id="KOG3525">
    <property type="taxonomic scope" value="Eukaryota"/>
</dbReference>
<dbReference type="SMART" id="SM00181">
    <property type="entry name" value="EGF"/>
    <property type="match status" value="14"/>
</dbReference>
<dbReference type="SMART" id="SM00220">
    <property type="entry name" value="S_TKc"/>
    <property type="match status" value="1"/>
</dbReference>
<keyword evidence="4" id="KW-0808">Transferase</keyword>
<dbReference type="InterPro" id="IPR009030">
    <property type="entry name" value="Growth_fac_rcpt_cys_sf"/>
</dbReference>
<dbReference type="Gene3D" id="1.10.510.10">
    <property type="entry name" value="Transferase(Phosphotransferase) domain 1"/>
    <property type="match status" value="1"/>
</dbReference>
<dbReference type="InterPro" id="IPR000719">
    <property type="entry name" value="Prot_kinase_dom"/>
</dbReference>
<dbReference type="SUPFAM" id="SSF57184">
    <property type="entry name" value="Growth factor receptor domain"/>
    <property type="match status" value="9"/>
</dbReference>
<name>A0A058Z3M9_FONAL</name>
<dbReference type="Pfam" id="PF00069">
    <property type="entry name" value="Pkinase"/>
    <property type="match status" value="1"/>
</dbReference>
<keyword evidence="4" id="KW-0418">Kinase</keyword>
<evidence type="ECO:0000256" key="1">
    <source>
        <dbReference type="SAM" id="Phobius"/>
    </source>
</evidence>
<dbReference type="Gene3D" id="2.10.220.10">
    <property type="entry name" value="Hormone Receptor, Insulin-like Growth Factor Receptor 1, Chain A, domain 2"/>
    <property type="match status" value="9"/>
</dbReference>
<dbReference type="RefSeq" id="XP_009497501.1">
    <property type="nucleotide sequence ID" value="XM_009499226.1"/>
</dbReference>
<feature type="domain" description="Protein kinase" evidence="3">
    <location>
        <begin position="1890"/>
        <end position="2180"/>
    </location>
</feature>
<organism evidence="4">
    <name type="scientific">Fonticula alba</name>
    <name type="common">Slime mold</name>
    <dbReference type="NCBI Taxonomy" id="691883"/>
    <lineage>
        <taxon>Eukaryota</taxon>
        <taxon>Rotosphaerida</taxon>
        <taxon>Fonticulaceae</taxon>
        <taxon>Fonticula</taxon>
    </lineage>
</organism>
<feature type="transmembrane region" description="Helical" evidence="1">
    <location>
        <begin position="1822"/>
        <end position="1847"/>
    </location>
</feature>
<dbReference type="eggNOG" id="KOG0193">
    <property type="taxonomic scope" value="Eukaryota"/>
</dbReference>
<dbReference type="GeneID" id="20530110"/>